<dbReference type="EMBL" id="PFBX01000026">
    <property type="protein sequence ID" value="PIT87448.1"/>
    <property type="molecule type" value="Genomic_DNA"/>
</dbReference>
<dbReference type="InterPro" id="IPR014746">
    <property type="entry name" value="Gln_synth/guanido_kin_cat_dom"/>
</dbReference>
<dbReference type="GO" id="GO:0005524">
    <property type="term" value="F:ATP binding"/>
    <property type="evidence" value="ECO:0007669"/>
    <property type="project" value="UniProtKB-KW"/>
</dbReference>
<dbReference type="Gene3D" id="3.10.20.70">
    <property type="entry name" value="Glutamine synthetase, N-terminal domain"/>
    <property type="match status" value="1"/>
</dbReference>
<evidence type="ECO:0000256" key="4">
    <source>
        <dbReference type="ARBA" id="ARBA00022741"/>
    </source>
</evidence>
<dbReference type="EC" id="6.3.1.2" evidence="9"/>
<reference evidence="13" key="1">
    <citation type="submission" date="2017-09" db="EMBL/GenBank/DDBJ databases">
        <title>Depth-based differentiation of microbial function through sediment-hosted aquifers and enrichment of novel symbionts in the deep terrestrial subsurface.</title>
        <authorList>
            <person name="Probst A.J."/>
            <person name="Ladd B."/>
            <person name="Jarett J.K."/>
            <person name="Geller-Mcgrath D.E."/>
            <person name="Sieber C.M.K."/>
            <person name="Emerson J.B."/>
            <person name="Anantharaman K."/>
            <person name="Thomas B.C."/>
            <person name="Malmstrom R."/>
            <person name="Stieglmeier M."/>
            <person name="Klingl A."/>
            <person name="Woyke T."/>
            <person name="Ryan C.M."/>
            <person name="Banfield J.F."/>
        </authorList>
    </citation>
    <scope>NUCLEOTIDE SEQUENCE [LARGE SCALE GENOMIC DNA]</scope>
</reference>
<dbReference type="Proteomes" id="UP000231183">
    <property type="component" value="Unassembled WGS sequence"/>
</dbReference>
<sequence>MAQTKTKEEILSACQAQGVKFIELQFTDLLGQLKAVTIPHNKLESAIGNNVWFDGSSIEGFARIFESDMYLKLDLSTFAILPWTQNNGTITARFICDVYHPNGRPYESDPRYILKKQVQRAAQMGLVYYVGPELEFFLLKRVRDKVYPVIADHAGYFDQSFGSSVELRKEMSLALQALQIDVETLHHEVANSQHEIDFRYDDPIKTADNAVSFKYALKTLSAQHEMHATFMPKPFFGINGSGMHVHQSLFSNGENTFYDPTDHHKLSKTAKKFIAGQLKHIKAMNAILNPTINSYKRLVAGYEAPVYITWGTTNRSALIRVPKTNPDNPASTRVELRCPDPTANPYLSFAVMLAAGLDGLANETMIPIATEENVYDLSAEEMNKRKIETLPADLRAALTALKNDSVIRQVLGEDTYNKYHNIKINEWNNFCSAVTDWEKSNYLEQY</sequence>
<evidence type="ECO:0000259" key="10">
    <source>
        <dbReference type="PROSITE" id="PS51986"/>
    </source>
</evidence>
<evidence type="ECO:0000256" key="3">
    <source>
        <dbReference type="ARBA" id="ARBA00022598"/>
    </source>
</evidence>
<dbReference type="Pfam" id="PF03951">
    <property type="entry name" value="Gln-synt_N"/>
    <property type="match status" value="1"/>
</dbReference>
<evidence type="ECO:0000256" key="8">
    <source>
        <dbReference type="RuleBase" id="RU000384"/>
    </source>
</evidence>
<dbReference type="PROSITE" id="PS51986">
    <property type="entry name" value="GS_BETA_GRASP"/>
    <property type="match status" value="1"/>
</dbReference>
<dbReference type="PROSITE" id="PS00181">
    <property type="entry name" value="GLNA_ATP"/>
    <property type="match status" value="1"/>
</dbReference>
<dbReference type="InterPro" id="IPR008146">
    <property type="entry name" value="Gln_synth_cat_dom"/>
</dbReference>
<feature type="domain" description="GS catalytic" evidence="11">
    <location>
        <begin position="110"/>
        <end position="446"/>
    </location>
</feature>
<dbReference type="Pfam" id="PF00120">
    <property type="entry name" value="Gln-synt_C"/>
    <property type="match status" value="1"/>
</dbReference>
<evidence type="ECO:0000313" key="13">
    <source>
        <dbReference type="Proteomes" id="UP000231183"/>
    </source>
</evidence>
<evidence type="ECO:0000256" key="5">
    <source>
        <dbReference type="ARBA" id="ARBA00022840"/>
    </source>
</evidence>
<evidence type="ECO:0000313" key="12">
    <source>
        <dbReference type="EMBL" id="PIT87448.1"/>
    </source>
</evidence>
<dbReference type="Gene3D" id="3.30.590.10">
    <property type="entry name" value="Glutamine synthetase/guanido kinase, catalytic domain"/>
    <property type="match status" value="1"/>
</dbReference>
<name>A0A2M6W3T9_9BACT</name>
<dbReference type="InterPro" id="IPR027302">
    <property type="entry name" value="Gln_synth_N_conserv_site"/>
</dbReference>
<evidence type="ECO:0000256" key="1">
    <source>
        <dbReference type="ARBA" id="ARBA00001946"/>
    </source>
</evidence>
<comment type="similarity">
    <text evidence="2 7 8">Belongs to the glutamine synthetase family.</text>
</comment>
<keyword evidence="6" id="KW-0460">Magnesium</keyword>
<evidence type="ECO:0000256" key="7">
    <source>
        <dbReference type="PROSITE-ProRule" id="PRU01330"/>
    </source>
</evidence>
<proteinExistence type="inferred from homology"/>
<organism evidence="12 13">
    <name type="scientific">Candidatus Magasanikbacteria bacterium CG10_big_fil_rev_8_21_14_0_10_40_10</name>
    <dbReference type="NCBI Taxonomy" id="1974648"/>
    <lineage>
        <taxon>Bacteria</taxon>
        <taxon>Candidatus Magasanikiibacteriota</taxon>
    </lineage>
</organism>
<dbReference type="PANTHER" id="PTHR43785:SF12">
    <property type="entry name" value="TYPE-1 GLUTAMINE SYNTHETASE 2"/>
    <property type="match status" value="1"/>
</dbReference>
<dbReference type="PROSITE" id="PS51987">
    <property type="entry name" value="GS_CATALYTIC"/>
    <property type="match status" value="1"/>
</dbReference>
<keyword evidence="3 9" id="KW-0436">Ligase</keyword>
<comment type="caution">
    <text evidence="12">The sequence shown here is derived from an EMBL/GenBank/DDBJ whole genome shotgun (WGS) entry which is preliminary data.</text>
</comment>
<dbReference type="AlphaFoldDB" id="A0A2M6W3T9"/>
<comment type="catalytic activity">
    <reaction evidence="9">
        <text>L-glutamate + NH4(+) + ATP = L-glutamine + ADP + phosphate + H(+)</text>
        <dbReference type="Rhea" id="RHEA:16169"/>
        <dbReference type="ChEBI" id="CHEBI:15378"/>
        <dbReference type="ChEBI" id="CHEBI:28938"/>
        <dbReference type="ChEBI" id="CHEBI:29985"/>
        <dbReference type="ChEBI" id="CHEBI:30616"/>
        <dbReference type="ChEBI" id="CHEBI:43474"/>
        <dbReference type="ChEBI" id="CHEBI:58359"/>
        <dbReference type="ChEBI" id="CHEBI:456216"/>
        <dbReference type="EC" id="6.3.1.2"/>
    </reaction>
</comment>
<dbReference type="SMART" id="SM01230">
    <property type="entry name" value="Gln-synt_C"/>
    <property type="match status" value="1"/>
</dbReference>
<keyword evidence="4 9" id="KW-0547">Nucleotide-binding</keyword>
<dbReference type="SUPFAM" id="SSF55931">
    <property type="entry name" value="Glutamine synthetase/guanido kinase"/>
    <property type="match status" value="1"/>
</dbReference>
<evidence type="ECO:0000256" key="6">
    <source>
        <dbReference type="ARBA" id="ARBA00022842"/>
    </source>
</evidence>
<dbReference type="PROSITE" id="PS00180">
    <property type="entry name" value="GLNA_1"/>
    <property type="match status" value="1"/>
</dbReference>
<feature type="domain" description="GS beta-grasp" evidence="10">
    <location>
        <begin position="17"/>
        <end position="103"/>
    </location>
</feature>
<comment type="cofactor">
    <cofactor evidence="1">
        <name>Mg(2+)</name>
        <dbReference type="ChEBI" id="CHEBI:18420"/>
    </cofactor>
</comment>
<accession>A0A2M6W3T9</accession>
<dbReference type="PANTHER" id="PTHR43785">
    <property type="entry name" value="GAMMA-GLUTAMYLPUTRESCINE SYNTHETASE"/>
    <property type="match status" value="1"/>
</dbReference>
<keyword evidence="5 9" id="KW-0067">ATP-binding</keyword>
<dbReference type="InterPro" id="IPR008147">
    <property type="entry name" value="Gln_synt_N"/>
</dbReference>
<evidence type="ECO:0000259" key="11">
    <source>
        <dbReference type="PROSITE" id="PS51987"/>
    </source>
</evidence>
<protein>
    <recommendedName>
        <fullName evidence="9">Glutamine synthetase</fullName>
        <ecNumber evidence="9">6.3.1.2</ecNumber>
    </recommendedName>
</protein>
<dbReference type="InterPro" id="IPR036651">
    <property type="entry name" value="Gln_synt_N_sf"/>
</dbReference>
<evidence type="ECO:0000256" key="2">
    <source>
        <dbReference type="ARBA" id="ARBA00009897"/>
    </source>
</evidence>
<dbReference type="GO" id="GO:0004356">
    <property type="term" value="F:glutamine synthetase activity"/>
    <property type="evidence" value="ECO:0007669"/>
    <property type="project" value="UniProtKB-EC"/>
</dbReference>
<gene>
    <name evidence="12" type="ORF">COU31_02645</name>
</gene>
<evidence type="ECO:0000256" key="9">
    <source>
        <dbReference type="RuleBase" id="RU004356"/>
    </source>
</evidence>
<dbReference type="InterPro" id="IPR027303">
    <property type="entry name" value="Gln_synth_gly_rich_site"/>
</dbReference>
<dbReference type="GO" id="GO:0006542">
    <property type="term" value="P:glutamine biosynthetic process"/>
    <property type="evidence" value="ECO:0007669"/>
    <property type="project" value="InterPro"/>
</dbReference>
<dbReference type="SUPFAM" id="SSF54368">
    <property type="entry name" value="Glutamine synthetase, N-terminal domain"/>
    <property type="match status" value="1"/>
</dbReference>